<dbReference type="Gene3D" id="1.10.510.10">
    <property type="entry name" value="Transferase(Phosphotransferase) domain 1"/>
    <property type="match status" value="2"/>
</dbReference>
<evidence type="ECO:0000256" key="4">
    <source>
        <dbReference type="ARBA" id="ARBA00022840"/>
    </source>
</evidence>
<dbReference type="Proteomes" id="UP001179952">
    <property type="component" value="Unassembled WGS sequence"/>
</dbReference>
<evidence type="ECO:0000256" key="2">
    <source>
        <dbReference type="ARBA" id="ARBA00022729"/>
    </source>
</evidence>
<dbReference type="GO" id="GO:0030247">
    <property type="term" value="F:polysaccharide binding"/>
    <property type="evidence" value="ECO:0007669"/>
    <property type="project" value="InterPro"/>
</dbReference>
<dbReference type="EMBL" id="JAUJYN010000010">
    <property type="protein sequence ID" value="KAK1262095.1"/>
    <property type="molecule type" value="Genomic_DNA"/>
</dbReference>
<dbReference type="Pfam" id="PF07714">
    <property type="entry name" value="PK_Tyr_Ser-Thr"/>
    <property type="match status" value="1"/>
</dbReference>
<sequence length="620" mass="67814">MASSSLLLLLFPFFFTSFKATPTTPPPPFPPPSKCADRCGDLSLPFPFHLTDPSCGLNYSAFQLTCVDSVLYLPLGGPRDLRVVRFSSDGSNSIVLDFPSPPSCTRHFVLESVDLGDAGFYGLSEENVLRLYDCEDSSVCKTGKCGSVVGCDGDGGCCYPLSDRDVWRPGENFSVFKEFGCRGFSSWVEGGNSTTGVVRGIEIEWAVPIGSQSGLCADGASVVNVTAVRDGVRCECGDGYVGDGFSVGIGCLKFCINGRHVVYGEGCDSESHGKKKAAVLAGALVSAFSLVALAALCSLARWIRNTNKRKLGPPCIVEFRKACWTTSFSYRELEQATGGFEESQKLVQNATDGTVHAGVLSNGLTVVVQKVKCEGEQDLILLLNRVQSLSRITHRNIACLLGCCTELHYTLFLVYEFPQNGTLDEHLRRQNGTFINWYRRVSIATEAAIALSYLQFGLSPPLYLHDIKSSDIYVCGNYSIKIAGFRLFRSVHDLARVPCDVQSFGVVLLELLMGINHEDTMEKALLMIKKKNLDEITDPLLSFHELPSVHQEQIAKIRDLSVRCLSYGGLSMIEVARELIQIMREDVDNVCVSRPPLEETFSNSSLLQMISMSPDSMLAT</sequence>
<evidence type="ECO:0000256" key="6">
    <source>
        <dbReference type="ARBA" id="ARBA00023180"/>
    </source>
</evidence>
<keyword evidence="10" id="KW-0808">Transferase</keyword>
<reference evidence="10" key="1">
    <citation type="journal article" date="2023" name="Nat. Commun.">
        <title>Diploid and tetraploid genomes of Acorus and the evolution of monocots.</title>
        <authorList>
            <person name="Ma L."/>
            <person name="Liu K.W."/>
            <person name="Li Z."/>
            <person name="Hsiao Y.Y."/>
            <person name="Qi Y."/>
            <person name="Fu T."/>
            <person name="Tang G.D."/>
            <person name="Zhang D."/>
            <person name="Sun W.H."/>
            <person name="Liu D.K."/>
            <person name="Li Y."/>
            <person name="Chen G.Z."/>
            <person name="Liu X.D."/>
            <person name="Liao X.Y."/>
            <person name="Jiang Y.T."/>
            <person name="Yu X."/>
            <person name="Hao Y."/>
            <person name="Huang J."/>
            <person name="Zhao X.W."/>
            <person name="Ke S."/>
            <person name="Chen Y.Y."/>
            <person name="Wu W.L."/>
            <person name="Hsu J.L."/>
            <person name="Lin Y.F."/>
            <person name="Huang M.D."/>
            <person name="Li C.Y."/>
            <person name="Huang L."/>
            <person name="Wang Z.W."/>
            <person name="Zhao X."/>
            <person name="Zhong W.Y."/>
            <person name="Peng D.H."/>
            <person name="Ahmad S."/>
            <person name="Lan S."/>
            <person name="Zhang J.S."/>
            <person name="Tsai W.C."/>
            <person name="Van de Peer Y."/>
            <person name="Liu Z.J."/>
        </authorList>
    </citation>
    <scope>NUCLEOTIDE SEQUENCE</scope>
    <source>
        <strain evidence="10">SCP</strain>
    </source>
</reference>
<evidence type="ECO:0000259" key="9">
    <source>
        <dbReference type="PROSITE" id="PS50011"/>
    </source>
</evidence>
<name>A0AAV9ACX4_ACOGR</name>
<dbReference type="GO" id="GO:0005886">
    <property type="term" value="C:plasma membrane"/>
    <property type="evidence" value="ECO:0007669"/>
    <property type="project" value="TreeGrafter"/>
</dbReference>
<keyword evidence="10" id="KW-0675">Receptor</keyword>
<organism evidence="10 11">
    <name type="scientific">Acorus gramineus</name>
    <name type="common">Dwarf sweet flag</name>
    <dbReference type="NCBI Taxonomy" id="55184"/>
    <lineage>
        <taxon>Eukaryota</taxon>
        <taxon>Viridiplantae</taxon>
        <taxon>Streptophyta</taxon>
        <taxon>Embryophyta</taxon>
        <taxon>Tracheophyta</taxon>
        <taxon>Spermatophyta</taxon>
        <taxon>Magnoliopsida</taxon>
        <taxon>Liliopsida</taxon>
        <taxon>Acoraceae</taxon>
        <taxon>Acorus</taxon>
    </lineage>
</organism>
<feature type="transmembrane region" description="Helical" evidence="7">
    <location>
        <begin position="277"/>
        <end position="300"/>
    </location>
</feature>
<protein>
    <submittedName>
        <fullName evidence="10">Inactive receptor-like protein kinase</fullName>
    </submittedName>
</protein>
<dbReference type="InterPro" id="IPR045274">
    <property type="entry name" value="WAK-like"/>
</dbReference>
<dbReference type="PANTHER" id="PTHR27005">
    <property type="entry name" value="WALL-ASSOCIATED RECEPTOR KINASE-LIKE 21"/>
    <property type="match status" value="1"/>
</dbReference>
<dbReference type="Pfam" id="PF13947">
    <property type="entry name" value="GUB_WAK_bind"/>
    <property type="match status" value="1"/>
</dbReference>
<feature type="signal peptide" evidence="8">
    <location>
        <begin position="1"/>
        <end position="20"/>
    </location>
</feature>
<gene>
    <name evidence="10" type="ORF">QJS04_geneDACA018739</name>
</gene>
<dbReference type="GO" id="GO:0007166">
    <property type="term" value="P:cell surface receptor signaling pathway"/>
    <property type="evidence" value="ECO:0007669"/>
    <property type="project" value="InterPro"/>
</dbReference>
<keyword evidence="7" id="KW-0472">Membrane</keyword>
<dbReference type="InterPro" id="IPR011009">
    <property type="entry name" value="Kinase-like_dom_sf"/>
</dbReference>
<dbReference type="GO" id="GO:0005524">
    <property type="term" value="F:ATP binding"/>
    <property type="evidence" value="ECO:0007669"/>
    <property type="project" value="UniProtKB-KW"/>
</dbReference>
<evidence type="ECO:0000256" key="7">
    <source>
        <dbReference type="SAM" id="Phobius"/>
    </source>
</evidence>
<dbReference type="InterPro" id="IPR025287">
    <property type="entry name" value="WAK_GUB"/>
</dbReference>
<dbReference type="AlphaFoldDB" id="A0AAV9ACX4"/>
<keyword evidence="3" id="KW-0547">Nucleotide-binding</keyword>
<dbReference type="PANTHER" id="PTHR27005:SF45">
    <property type="entry name" value="OS10G0351500 PROTEIN"/>
    <property type="match status" value="1"/>
</dbReference>
<evidence type="ECO:0000313" key="10">
    <source>
        <dbReference type="EMBL" id="KAK1262095.1"/>
    </source>
</evidence>
<feature type="chain" id="PRO_5043989925" evidence="8">
    <location>
        <begin position="21"/>
        <end position="620"/>
    </location>
</feature>
<keyword evidence="4" id="KW-0067">ATP-binding</keyword>
<keyword evidence="11" id="KW-1185">Reference proteome</keyword>
<keyword evidence="10" id="KW-0418">Kinase</keyword>
<keyword evidence="6" id="KW-0325">Glycoprotein</keyword>
<dbReference type="PROSITE" id="PS50011">
    <property type="entry name" value="PROTEIN_KINASE_DOM"/>
    <property type="match status" value="1"/>
</dbReference>
<dbReference type="Gene3D" id="3.30.200.20">
    <property type="entry name" value="Phosphorylase Kinase, domain 1"/>
    <property type="match status" value="1"/>
</dbReference>
<reference evidence="10" key="2">
    <citation type="submission" date="2023-06" db="EMBL/GenBank/DDBJ databases">
        <authorList>
            <person name="Ma L."/>
            <person name="Liu K.-W."/>
            <person name="Li Z."/>
            <person name="Hsiao Y.-Y."/>
            <person name="Qi Y."/>
            <person name="Fu T."/>
            <person name="Tang G."/>
            <person name="Zhang D."/>
            <person name="Sun W.-H."/>
            <person name="Liu D.-K."/>
            <person name="Li Y."/>
            <person name="Chen G.-Z."/>
            <person name="Liu X.-D."/>
            <person name="Liao X.-Y."/>
            <person name="Jiang Y.-T."/>
            <person name="Yu X."/>
            <person name="Hao Y."/>
            <person name="Huang J."/>
            <person name="Zhao X.-W."/>
            <person name="Ke S."/>
            <person name="Chen Y.-Y."/>
            <person name="Wu W.-L."/>
            <person name="Hsu J.-L."/>
            <person name="Lin Y.-F."/>
            <person name="Huang M.-D."/>
            <person name="Li C.-Y."/>
            <person name="Huang L."/>
            <person name="Wang Z.-W."/>
            <person name="Zhao X."/>
            <person name="Zhong W.-Y."/>
            <person name="Peng D.-H."/>
            <person name="Ahmad S."/>
            <person name="Lan S."/>
            <person name="Zhang J.-S."/>
            <person name="Tsai W.-C."/>
            <person name="Van De Peer Y."/>
            <person name="Liu Z.-J."/>
        </authorList>
    </citation>
    <scope>NUCLEOTIDE SEQUENCE</scope>
    <source>
        <strain evidence="10">SCP</strain>
        <tissue evidence="10">Leaves</tissue>
    </source>
</reference>
<keyword evidence="2 8" id="KW-0732">Signal</keyword>
<evidence type="ECO:0000256" key="1">
    <source>
        <dbReference type="ARBA" id="ARBA00004479"/>
    </source>
</evidence>
<accession>A0AAV9ACX4</accession>
<feature type="domain" description="Protein kinase" evidence="9">
    <location>
        <begin position="340"/>
        <end position="607"/>
    </location>
</feature>
<dbReference type="SUPFAM" id="SSF56112">
    <property type="entry name" value="Protein kinase-like (PK-like)"/>
    <property type="match status" value="1"/>
</dbReference>
<evidence type="ECO:0000313" key="11">
    <source>
        <dbReference type="Proteomes" id="UP001179952"/>
    </source>
</evidence>
<comment type="caution">
    <text evidence="10">The sequence shown here is derived from an EMBL/GenBank/DDBJ whole genome shotgun (WGS) entry which is preliminary data.</text>
</comment>
<keyword evidence="7" id="KW-0812">Transmembrane</keyword>
<evidence type="ECO:0000256" key="5">
    <source>
        <dbReference type="ARBA" id="ARBA00023157"/>
    </source>
</evidence>
<keyword evidence="7" id="KW-1133">Transmembrane helix</keyword>
<proteinExistence type="predicted"/>
<dbReference type="InterPro" id="IPR000719">
    <property type="entry name" value="Prot_kinase_dom"/>
</dbReference>
<dbReference type="GO" id="GO:0004674">
    <property type="term" value="F:protein serine/threonine kinase activity"/>
    <property type="evidence" value="ECO:0007669"/>
    <property type="project" value="TreeGrafter"/>
</dbReference>
<keyword evidence="5" id="KW-1015">Disulfide bond</keyword>
<evidence type="ECO:0000256" key="8">
    <source>
        <dbReference type="SAM" id="SignalP"/>
    </source>
</evidence>
<dbReference type="InterPro" id="IPR001245">
    <property type="entry name" value="Ser-Thr/Tyr_kinase_cat_dom"/>
</dbReference>
<evidence type="ECO:0000256" key="3">
    <source>
        <dbReference type="ARBA" id="ARBA00022741"/>
    </source>
</evidence>
<comment type="subcellular location">
    <subcellularLocation>
        <location evidence="1">Membrane</location>
        <topology evidence="1">Single-pass type I membrane protein</topology>
    </subcellularLocation>
</comment>